<dbReference type="GO" id="GO:0047617">
    <property type="term" value="F:fatty acyl-CoA hydrolase activity"/>
    <property type="evidence" value="ECO:0007669"/>
    <property type="project" value="InterPro"/>
</dbReference>
<comment type="similarity">
    <text evidence="1">Belongs to the thioesterase PaaI family.</text>
</comment>
<organism evidence="3 4">
    <name type="scientific">Populus deltoides</name>
    <name type="common">Eastern poplar</name>
    <name type="synonym">Eastern cottonwood</name>
    <dbReference type="NCBI Taxonomy" id="3696"/>
    <lineage>
        <taxon>Eukaryota</taxon>
        <taxon>Viridiplantae</taxon>
        <taxon>Streptophyta</taxon>
        <taxon>Embryophyta</taxon>
        <taxon>Tracheophyta</taxon>
        <taxon>Spermatophyta</taxon>
        <taxon>Magnoliopsida</taxon>
        <taxon>eudicotyledons</taxon>
        <taxon>Gunneridae</taxon>
        <taxon>Pentapetalae</taxon>
        <taxon>rosids</taxon>
        <taxon>fabids</taxon>
        <taxon>Malpighiales</taxon>
        <taxon>Salicaceae</taxon>
        <taxon>Saliceae</taxon>
        <taxon>Populus</taxon>
    </lineage>
</organism>
<dbReference type="PANTHER" id="PTHR21660:SF12">
    <property type="entry name" value="OS07G0462700 PROTEIN"/>
    <property type="match status" value="1"/>
</dbReference>
<dbReference type="PANTHER" id="PTHR21660">
    <property type="entry name" value="THIOESTERASE SUPERFAMILY MEMBER-RELATED"/>
    <property type="match status" value="1"/>
</dbReference>
<feature type="domain" description="Thioesterase" evidence="2">
    <location>
        <begin position="88"/>
        <end position="160"/>
    </location>
</feature>
<comment type="caution">
    <text evidence="3">The sequence shown here is derived from an EMBL/GenBank/DDBJ whole genome shotgun (WGS) entry which is preliminary data.</text>
</comment>
<dbReference type="InterPro" id="IPR006683">
    <property type="entry name" value="Thioestr_dom"/>
</dbReference>
<dbReference type="InterPro" id="IPR029069">
    <property type="entry name" value="HotDog_dom_sf"/>
</dbReference>
<evidence type="ECO:0000313" key="3">
    <source>
        <dbReference type="EMBL" id="KAH8516769.1"/>
    </source>
</evidence>
<dbReference type="EMBL" id="JACEGQ020000002">
    <property type="protein sequence ID" value="KAH8516769.1"/>
    <property type="molecule type" value="Genomic_DNA"/>
</dbReference>
<accession>A0A8T2ZHH9</accession>
<evidence type="ECO:0000259" key="2">
    <source>
        <dbReference type="Pfam" id="PF03061"/>
    </source>
</evidence>
<dbReference type="AlphaFoldDB" id="A0A8T2ZHH9"/>
<keyword evidence="4" id="KW-1185">Reference proteome</keyword>
<evidence type="ECO:0000313" key="4">
    <source>
        <dbReference type="Proteomes" id="UP000807159"/>
    </source>
</evidence>
<evidence type="ECO:0000256" key="1">
    <source>
        <dbReference type="ARBA" id="ARBA00008324"/>
    </source>
</evidence>
<dbReference type="SUPFAM" id="SSF54637">
    <property type="entry name" value="Thioesterase/thiol ester dehydrase-isomerase"/>
    <property type="match status" value="1"/>
</dbReference>
<dbReference type="Gene3D" id="3.10.129.10">
    <property type="entry name" value="Hotdog Thioesterase"/>
    <property type="match status" value="1"/>
</dbReference>
<dbReference type="Proteomes" id="UP000807159">
    <property type="component" value="Chromosome 2"/>
</dbReference>
<gene>
    <name evidence="3" type="ORF">H0E87_004937</name>
</gene>
<sequence length="178" mass="18896">MTGTSSSSSSSSSSTTTISKDLPSDYVSAVKGFFADVGIHAPLPQNSFSKDFYSDLIRDLLKVDNVLRGRVSCIFSVSPALGNYFNGLHGGAVGAIAERVSIACARTVVAGDKELFLGELSISYLSAATLNEVLVVEAAVVRSGRNLTVVASESRIKKTRKLVYTSRATIYHMPPAKL</sequence>
<name>A0A8T2ZHH9_POPDE</name>
<proteinExistence type="inferred from homology"/>
<protein>
    <recommendedName>
        <fullName evidence="2">Thioesterase domain-containing protein</fullName>
    </recommendedName>
</protein>
<dbReference type="Pfam" id="PF03061">
    <property type="entry name" value="4HBT"/>
    <property type="match status" value="1"/>
</dbReference>
<dbReference type="InterPro" id="IPR039298">
    <property type="entry name" value="ACOT13"/>
</dbReference>
<reference evidence="3" key="1">
    <citation type="journal article" date="2021" name="J. Hered.">
        <title>Genome Assembly of Salicaceae Populus deltoides (Eastern Cottonwood) I-69 Based on Nanopore Sequencing and Hi-C Technologies.</title>
        <authorList>
            <person name="Bai S."/>
            <person name="Wu H."/>
            <person name="Zhang J."/>
            <person name="Pan Z."/>
            <person name="Zhao W."/>
            <person name="Li Z."/>
            <person name="Tong C."/>
        </authorList>
    </citation>
    <scope>NUCLEOTIDE SEQUENCE</scope>
    <source>
        <tissue evidence="3">Leaf</tissue>
    </source>
</reference>
<dbReference type="CDD" id="cd03443">
    <property type="entry name" value="PaaI_thioesterase"/>
    <property type="match status" value="1"/>
</dbReference>